<evidence type="ECO:0000256" key="6">
    <source>
        <dbReference type="ARBA" id="ARBA00023040"/>
    </source>
</evidence>
<evidence type="ECO:0008006" key="13">
    <source>
        <dbReference type="Google" id="ProtNLM"/>
    </source>
</evidence>
<evidence type="ECO:0000256" key="10">
    <source>
        <dbReference type="SAM" id="Phobius"/>
    </source>
</evidence>
<feature type="transmembrane region" description="Helical" evidence="10">
    <location>
        <begin position="146"/>
        <end position="172"/>
    </location>
</feature>
<dbReference type="GO" id="GO:0005886">
    <property type="term" value="C:plasma membrane"/>
    <property type="evidence" value="ECO:0007669"/>
    <property type="project" value="TreeGrafter"/>
</dbReference>
<evidence type="ECO:0000256" key="4">
    <source>
        <dbReference type="ARBA" id="ARBA00022692"/>
    </source>
</evidence>
<dbReference type="GO" id="GO:0000750">
    <property type="term" value="P:pheromone-dependent signal transduction involved in conjugation with cellular fusion"/>
    <property type="evidence" value="ECO:0007669"/>
    <property type="project" value="TreeGrafter"/>
</dbReference>
<gene>
    <name evidence="11" type="ORF">ONZ51_g7058</name>
</gene>
<dbReference type="EMBL" id="JAPEVG010000181">
    <property type="protein sequence ID" value="KAJ8474671.1"/>
    <property type="molecule type" value="Genomic_DNA"/>
</dbReference>
<feature type="transmembrane region" description="Helical" evidence="10">
    <location>
        <begin position="66"/>
        <end position="87"/>
    </location>
</feature>
<feature type="transmembrane region" description="Helical" evidence="10">
    <location>
        <begin position="6"/>
        <end position="24"/>
    </location>
</feature>
<dbReference type="Proteomes" id="UP001215151">
    <property type="component" value="Unassembled WGS sequence"/>
</dbReference>
<keyword evidence="12" id="KW-1185">Reference proteome</keyword>
<protein>
    <recommendedName>
        <fullName evidence="13">Pheromone receptor</fullName>
    </recommendedName>
</protein>
<evidence type="ECO:0000256" key="3">
    <source>
        <dbReference type="ARBA" id="ARBA00022507"/>
    </source>
</evidence>
<keyword evidence="3" id="KW-0589">Pheromone response</keyword>
<comment type="subcellular location">
    <subcellularLocation>
        <location evidence="1">Membrane</location>
        <topology evidence="1">Multi-pass membrane protein</topology>
    </subcellularLocation>
</comment>
<evidence type="ECO:0000256" key="1">
    <source>
        <dbReference type="ARBA" id="ARBA00004141"/>
    </source>
</evidence>
<evidence type="ECO:0000313" key="11">
    <source>
        <dbReference type="EMBL" id="KAJ8474671.1"/>
    </source>
</evidence>
<dbReference type="Pfam" id="PF02076">
    <property type="entry name" value="STE3"/>
    <property type="match status" value="1"/>
</dbReference>
<evidence type="ECO:0000256" key="9">
    <source>
        <dbReference type="ARBA" id="ARBA00023224"/>
    </source>
</evidence>
<dbReference type="GO" id="GO:0004932">
    <property type="term" value="F:mating-type factor pheromone receptor activity"/>
    <property type="evidence" value="ECO:0007669"/>
    <property type="project" value="InterPro"/>
</dbReference>
<evidence type="ECO:0000256" key="8">
    <source>
        <dbReference type="ARBA" id="ARBA00023170"/>
    </source>
</evidence>
<keyword evidence="6" id="KW-0297">G-protein coupled receptor</keyword>
<feature type="transmembrane region" description="Helical" evidence="10">
    <location>
        <begin position="265"/>
        <end position="284"/>
    </location>
</feature>
<dbReference type="InterPro" id="IPR001499">
    <property type="entry name" value="GPCR_STE3"/>
</dbReference>
<dbReference type="PRINTS" id="PR00899">
    <property type="entry name" value="GPCRSTE3"/>
</dbReference>
<keyword evidence="9" id="KW-0807">Transducer</keyword>
<reference evidence="11" key="1">
    <citation type="submission" date="2022-11" db="EMBL/GenBank/DDBJ databases">
        <title>Genome Sequence of Cubamyces cubensis.</title>
        <authorList>
            <person name="Buettner E."/>
        </authorList>
    </citation>
    <scope>NUCLEOTIDE SEQUENCE</scope>
    <source>
        <strain evidence="11">MPL-01</strain>
    </source>
</reference>
<comment type="caution">
    <text evidence="11">The sequence shown here is derived from an EMBL/GenBank/DDBJ whole genome shotgun (WGS) entry which is preliminary data.</text>
</comment>
<evidence type="ECO:0000256" key="2">
    <source>
        <dbReference type="ARBA" id="ARBA00011085"/>
    </source>
</evidence>
<sequence>MRAELPTVSFLGVAALVLVAPVVASSRNIPVLSLAAWLLCCNVIHGVNTIVWAGNNAVHVPAWCDIVTRILLAAQIAIPGSALALVLKLRRCALGQETTRRTSTLTPDLLLCFAVPIAYIILHIIVQPHRFDITTDFGCVASIHTSTISVVFIWVPPLIVCLTTFGYTFLAIRARLASGLFFFSHMQDAPRVSVLAFIRPLIISVSICLISLSVTIFSMEAHLISIGGLQKWTEETWSEVHAEMSQIFAVPATSSLILKSVEVEWWVIPAYTLVFVAMTALALVSGIHADRLKSSGVLPQWFRNSFRWSSSGDAFAQTEGLSGQTLCSSPSSPTSMYEMKSAGWDDTLRPVAPAKVKLSPLTIRSCSRR</sequence>
<keyword evidence="7 10" id="KW-0472">Membrane</keyword>
<dbReference type="PANTHER" id="PTHR28097:SF1">
    <property type="entry name" value="PHEROMONE A FACTOR RECEPTOR"/>
    <property type="match status" value="1"/>
</dbReference>
<feature type="transmembrane region" description="Helical" evidence="10">
    <location>
        <begin position="108"/>
        <end position="126"/>
    </location>
</feature>
<evidence type="ECO:0000256" key="7">
    <source>
        <dbReference type="ARBA" id="ARBA00023136"/>
    </source>
</evidence>
<proteinExistence type="inferred from homology"/>
<name>A0AAD7X7T9_9APHY</name>
<accession>A0AAD7X7T9</accession>
<feature type="transmembrane region" description="Helical" evidence="10">
    <location>
        <begin position="31"/>
        <end position="54"/>
    </location>
</feature>
<comment type="similarity">
    <text evidence="2">Belongs to the G-protein coupled receptor 4 family.</text>
</comment>
<keyword evidence="8" id="KW-0675">Receptor</keyword>
<dbReference type="AlphaFoldDB" id="A0AAD7X7T9"/>
<evidence type="ECO:0000256" key="5">
    <source>
        <dbReference type="ARBA" id="ARBA00022989"/>
    </source>
</evidence>
<keyword evidence="4 10" id="KW-0812">Transmembrane</keyword>
<organism evidence="11 12">
    <name type="scientific">Trametes cubensis</name>
    <dbReference type="NCBI Taxonomy" id="1111947"/>
    <lineage>
        <taxon>Eukaryota</taxon>
        <taxon>Fungi</taxon>
        <taxon>Dikarya</taxon>
        <taxon>Basidiomycota</taxon>
        <taxon>Agaricomycotina</taxon>
        <taxon>Agaricomycetes</taxon>
        <taxon>Polyporales</taxon>
        <taxon>Polyporaceae</taxon>
        <taxon>Trametes</taxon>
    </lineage>
</organism>
<feature type="transmembrane region" description="Helical" evidence="10">
    <location>
        <begin position="192"/>
        <end position="217"/>
    </location>
</feature>
<keyword evidence="5 10" id="KW-1133">Transmembrane helix</keyword>
<evidence type="ECO:0000313" key="12">
    <source>
        <dbReference type="Proteomes" id="UP001215151"/>
    </source>
</evidence>
<dbReference type="PANTHER" id="PTHR28097">
    <property type="entry name" value="PHEROMONE A FACTOR RECEPTOR"/>
    <property type="match status" value="1"/>
</dbReference>